<protein>
    <submittedName>
        <fullName evidence="1">Uncharacterized protein</fullName>
    </submittedName>
</protein>
<dbReference type="EMBL" id="HBUF01254288">
    <property type="protein sequence ID" value="CAG6681093.1"/>
    <property type="molecule type" value="Transcribed_RNA"/>
</dbReference>
<proteinExistence type="predicted"/>
<dbReference type="AlphaFoldDB" id="A0A8D8X3K5"/>
<accession>A0A8D8X3K5</accession>
<sequence>MQASSTRSETLEQVGVRDHQIKRITVEEEYKKNPDLKKEDIQTLRTWITTQPHLPQNVPVAITVWTRPNPAWNCTSPFGPTLQSFSQTGIYVGQNLKPSLL</sequence>
<evidence type="ECO:0000313" key="1">
    <source>
        <dbReference type="EMBL" id="CAG6681093.1"/>
    </source>
</evidence>
<organism evidence="1">
    <name type="scientific">Cacopsylla melanoneura</name>
    <dbReference type="NCBI Taxonomy" id="428564"/>
    <lineage>
        <taxon>Eukaryota</taxon>
        <taxon>Metazoa</taxon>
        <taxon>Ecdysozoa</taxon>
        <taxon>Arthropoda</taxon>
        <taxon>Hexapoda</taxon>
        <taxon>Insecta</taxon>
        <taxon>Pterygota</taxon>
        <taxon>Neoptera</taxon>
        <taxon>Paraneoptera</taxon>
        <taxon>Hemiptera</taxon>
        <taxon>Sternorrhyncha</taxon>
        <taxon>Psylloidea</taxon>
        <taxon>Psyllidae</taxon>
        <taxon>Psyllinae</taxon>
        <taxon>Cacopsylla</taxon>
    </lineage>
</organism>
<reference evidence="1" key="1">
    <citation type="submission" date="2021-05" db="EMBL/GenBank/DDBJ databases">
        <authorList>
            <person name="Alioto T."/>
            <person name="Alioto T."/>
            <person name="Gomez Garrido J."/>
        </authorList>
    </citation>
    <scope>NUCLEOTIDE SEQUENCE</scope>
</reference>
<name>A0A8D8X3K5_9HEMI</name>